<evidence type="ECO:0000313" key="9">
    <source>
        <dbReference type="EnsemblProtists" id="EOD41785"/>
    </source>
</evidence>
<evidence type="ECO:0000256" key="4">
    <source>
        <dbReference type="ARBA" id="ARBA00022989"/>
    </source>
</evidence>
<keyword evidence="5 7" id="KW-0472">Membrane</keyword>
<dbReference type="InterPro" id="IPR011701">
    <property type="entry name" value="MFS"/>
</dbReference>
<dbReference type="GeneID" id="17287055"/>
<evidence type="ECO:0000256" key="7">
    <source>
        <dbReference type="SAM" id="Phobius"/>
    </source>
</evidence>
<dbReference type="InterPro" id="IPR036259">
    <property type="entry name" value="MFS_trans_sf"/>
</dbReference>
<evidence type="ECO:0000256" key="3">
    <source>
        <dbReference type="ARBA" id="ARBA00022692"/>
    </source>
</evidence>
<feature type="transmembrane region" description="Helical" evidence="7">
    <location>
        <begin position="79"/>
        <end position="99"/>
    </location>
</feature>
<reference evidence="9" key="2">
    <citation type="submission" date="2024-10" db="UniProtKB">
        <authorList>
            <consortium name="EnsemblProtists"/>
        </authorList>
    </citation>
    <scope>IDENTIFICATION</scope>
</reference>
<evidence type="ECO:0000256" key="2">
    <source>
        <dbReference type="ARBA" id="ARBA00022448"/>
    </source>
</evidence>
<feature type="domain" description="Major facilitator superfamily (MFS) profile" evidence="8">
    <location>
        <begin position="6"/>
        <end position="468"/>
    </location>
</feature>
<dbReference type="GO" id="GO:0022857">
    <property type="term" value="F:transmembrane transporter activity"/>
    <property type="evidence" value="ECO:0007669"/>
    <property type="project" value="InterPro"/>
</dbReference>
<dbReference type="Gene3D" id="1.20.1250.20">
    <property type="entry name" value="MFS general substrate transporter like domains"/>
    <property type="match status" value="1"/>
</dbReference>
<feature type="transmembrane region" description="Helical" evidence="7">
    <location>
        <begin position="7"/>
        <end position="32"/>
    </location>
</feature>
<protein>
    <recommendedName>
        <fullName evidence="8">Major facilitator superfamily (MFS) profile domain-containing protein</fullName>
    </recommendedName>
</protein>
<feature type="transmembrane region" description="Helical" evidence="7">
    <location>
        <begin position="111"/>
        <end position="130"/>
    </location>
</feature>
<keyword evidence="2" id="KW-0813">Transport</keyword>
<evidence type="ECO:0000256" key="1">
    <source>
        <dbReference type="ARBA" id="ARBA00004141"/>
    </source>
</evidence>
<dbReference type="SUPFAM" id="SSF103473">
    <property type="entry name" value="MFS general substrate transporter"/>
    <property type="match status" value="1"/>
</dbReference>
<feature type="transmembrane region" description="Helical" evidence="7">
    <location>
        <begin position="249"/>
        <end position="276"/>
    </location>
</feature>
<evidence type="ECO:0000256" key="5">
    <source>
        <dbReference type="ARBA" id="ARBA00023136"/>
    </source>
</evidence>
<dbReference type="Pfam" id="PF07690">
    <property type="entry name" value="MFS_1"/>
    <property type="match status" value="2"/>
</dbReference>
<dbReference type="EnsemblProtists" id="EOD41785">
    <property type="protein sequence ID" value="EOD41785"/>
    <property type="gene ID" value="EMIHUDRAFT_95011"/>
</dbReference>
<keyword evidence="4 7" id="KW-1133">Transmembrane helix</keyword>
<keyword evidence="10" id="KW-1185">Reference proteome</keyword>
<dbReference type="PaxDb" id="2903-EOD41785"/>
<comment type="subcellular location">
    <subcellularLocation>
        <location evidence="1">Membrane</location>
        <topology evidence="1">Multi-pass membrane protein</topology>
    </subcellularLocation>
</comment>
<keyword evidence="3 7" id="KW-0812">Transmembrane</keyword>
<dbReference type="AlphaFoldDB" id="A0A0D3L1A0"/>
<evidence type="ECO:0000259" key="8">
    <source>
        <dbReference type="PROSITE" id="PS50850"/>
    </source>
</evidence>
<dbReference type="PANTHER" id="PTHR23504">
    <property type="entry name" value="MAJOR FACILITATOR SUPERFAMILY DOMAIN-CONTAINING PROTEIN 10"/>
    <property type="match status" value="1"/>
</dbReference>
<feature type="transmembrane region" description="Helical" evidence="7">
    <location>
        <begin position="317"/>
        <end position="336"/>
    </location>
</feature>
<dbReference type="GO" id="GO:0016020">
    <property type="term" value="C:membrane"/>
    <property type="evidence" value="ECO:0007669"/>
    <property type="project" value="UniProtKB-SubCell"/>
</dbReference>
<feature type="region of interest" description="Disordered" evidence="6">
    <location>
        <begin position="474"/>
        <end position="502"/>
    </location>
</feature>
<dbReference type="HOGENOM" id="CLU_507581_0_0_1"/>
<name>A0A0D3L1A0_EMIH1</name>
<sequence length="550" mass="59221">MVKRAGLAVVYLSVFIDMFGMLMAVPVIPYLIQENLGCTGGGSSDSALMLPPPPPLDCDAPEQLIADESEADKCEGASFYGALAAALYQFAMFFATPLTTQLSDKYGRRRFFIIGFMGSSIGFMIIAVAGSNIGLLVGRFIGGFFSASPPLAQAYISDSVPPERAPAYRARLMSCFQAALVFGPGFGGGLAQFGNTVPFFASSGMAFMGFLLSLFFLDEPQKPPKREGKQSSVMEGTGMRKSAVYRSRLPLIYTIYCATFLVFFGFQMFIAMFGFWLLDKLGWGPGEFGFVTTATGALPAGAGTPVQICLSRSPHDLGTVGIIANLGFFARIARWLGGMHKVAILGTVLNVVGWLGVTATQKSGPCDGKFTLDGGLVVILALSFGHSVGFTFYNTAQAVMVSMYADKAEQGKWQGRSTSIQAIAGFTGPLLGGWLYENWNWELLPLLTSGCNFLAMLLICRVLVMHRRLPENTLPKPGAAAVSEKEDVETAEDGPLTPTEREELEALREEVKELRSLMSGLEEMLTEEQFSSLGASSSLAQVVNPRLTMH</sequence>
<dbReference type="RefSeq" id="XP_005794214.1">
    <property type="nucleotide sequence ID" value="XM_005794157.1"/>
</dbReference>
<feature type="transmembrane region" description="Helical" evidence="7">
    <location>
        <begin position="199"/>
        <end position="217"/>
    </location>
</feature>
<dbReference type="PROSITE" id="PS50850">
    <property type="entry name" value="MFS"/>
    <property type="match status" value="1"/>
</dbReference>
<dbReference type="STRING" id="2903.R1FRN2"/>
<dbReference type="KEGG" id="ehx:EMIHUDRAFT_95011"/>
<accession>A0A0D3L1A0</accession>
<dbReference type="Proteomes" id="UP000013827">
    <property type="component" value="Unassembled WGS sequence"/>
</dbReference>
<dbReference type="CDD" id="cd17330">
    <property type="entry name" value="MFS_SLC46_TetA_like"/>
    <property type="match status" value="1"/>
</dbReference>
<evidence type="ECO:0000313" key="10">
    <source>
        <dbReference type="Proteomes" id="UP000013827"/>
    </source>
</evidence>
<feature type="transmembrane region" description="Helical" evidence="7">
    <location>
        <begin position="372"/>
        <end position="393"/>
    </location>
</feature>
<feature type="transmembrane region" description="Helical" evidence="7">
    <location>
        <begin position="443"/>
        <end position="464"/>
    </location>
</feature>
<evidence type="ECO:0000256" key="6">
    <source>
        <dbReference type="SAM" id="MobiDB-lite"/>
    </source>
</evidence>
<proteinExistence type="predicted"/>
<feature type="transmembrane region" description="Helical" evidence="7">
    <location>
        <begin position="342"/>
        <end position="360"/>
    </location>
</feature>
<reference evidence="10" key="1">
    <citation type="journal article" date="2013" name="Nature">
        <title>Pan genome of the phytoplankton Emiliania underpins its global distribution.</title>
        <authorList>
            <person name="Read B.A."/>
            <person name="Kegel J."/>
            <person name="Klute M.J."/>
            <person name="Kuo A."/>
            <person name="Lefebvre S.C."/>
            <person name="Maumus F."/>
            <person name="Mayer C."/>
            <person name="Miller J."/>
            <person name="Monier A."/>
            <person name="Salamov A."/>
            <person name="Young J."/>
            <person name="Aguilar M."/>
            <person name="Claverie J.M."/>
            <person name="Frickenhaus S."/>
            <person name="Gonzalez K."/>
            <person name="Herman E.K."/>
            <person name="Lin Y.C."/>
            <person name="Napier J."/>
            <person name="Ogata H."/>
            <person name="Sarno A.F."/>
            <person name="Shmutz J."/>
            <person name="Schroeder D."/>
            <person name="de Vargas C."/>
            <person name="Verret F."/>
            <person name="von Dassow P."/>
            <person name="Valentin K."/>
            <person name="Van de Peer Y."/>
            <person name="Wheeler G."/>
            <person name="Dacks J.B."/>
            <person name="Delwiche C.F."/>
            <person name="Dyhrman S.T."/>
            <person name="Glockner G."/>
            <person name="John U."/>
            <person name="Richards T."/>
            <person name="Worden A.Z."/>
            <person name="Zhang X."/>
            <person name="Grigoriev I.V."/>
            <person name="Allen A.E."/>
            <person name="Bidle K."/>
            <person name="Borodovsky M."/>
            <person name="Bowler C."/>
            <person name="Brownlee C."/>
            <person name="Cock J.M."/>
            <person name="Elias M."/>
            <person name="Gladyshev V.N."/>
            <person name="Groth M."/>
            <person name="Guda C."/>
            <person name="Hadaegh A."/>
            <person name="Iglesias-Rodriguez M.D."/>
            <person name="Jenkins J."/>
            <person name="Jones B.M."/>
            <person name="Lawson T."/>
            <person name="Leese F."/>
            <person name="Lindquist E."/>
            <person name="Lobanov A."/>
            <person name="Lomsadze A."/>
            <person name="Malik S.B."/>
            <person name="Marsh M.E."/>
            <person name="Mackinder L."/>
            <person name="Mock T."/>
            <person name="Mueller-Roeber B."/>
            <person name="Pagarete A."/>
            <person name="Parker M."/>
            <person name="Probert I."/>
            <person name="Quesneville H."/>
            <person name="Raines C."/>
            <person name="Rensing S.A."/>
            <person name="Riano-Pachon D.M."/>
            <person name="Richier S."/>
            <person name="Rokitta S."/>
            <person name="Shiraiwa Y."/>
            <person name="Soanes D.M."/>
            <person name="van der Giezen M."/>
            <person name="Wahlund T.M."/>
            <person name="Williams B."/>
            <person name="Wilson W."/>
            <person name="Wolfe G."/>
            <person name="Wurch L.L."/>
        </authorList>
    </citation>
    <scope>NUCLEOTIDE SEQUENCE</scope>
</reference>
<dbReference type="InterPro" id="IPR020846">
    <property type="entry name" value="MFS_dom"/>
</dbReference>
<dbReference type="PANTHER" id="PTHR23504:SF15">
    <property type="entry name" value="MAJOR FACILITATOR SUPERFAMILY (MFS) PROFILE DOMAIN-CONTAINING PROTEIN"/>
    <property type="match status" value="1"/>
</dbReference>
<organism evidence="9 10">
    <name type="scientific">Emiliania huxleyi (strain CCMP1516)</name>
    <dbReference type="NCBI Taxonomy" id="280463"/>
    <lineage>
        <taxon>Eukaryota</taxon>
        <taxon>Haptista</taxon>
        <taxon>Haptophyta</taxon>
        <taxon>Prymnesiophyceae</taxon>
        <taxon>Isochrysidales</taxon>
        <taxon>Noelaerhabdaceae</taxon>
        <taxon>Emiliania</taxon>
    </lineage>
</organism>